<comment type="subcellular location">
    <subcellularLocation>
        <location evidence="1">Nucleus</location>
    </subcellularLocation>
</comment>
<feature type="binding site" evidence="8">
    <location>
        <position position="116"/>
    </location>
    <ligand>
        <name>Zn(2+)</name>
        <dbReference type="ChEBI" id="CHEBI:29105"/>
        <label>1</label>
    </ligand>
</feature>
<keyword evidence="5 8" id="KW-0862">Zinc</keyword>
<evidence type="ECO:0000259" key="10">
    <source>
        <dbReference type="PROSITE" id="PS50016"/>
    </source>
</evidence>
<dbReference type="Gene3D" id="3.30.40.10">
    <property type="entry name" value="Zinc/RING finger domain, C3HC4 (zinc finger)"/>
    <property type="match status" value="1"/>
</dbReference>
<gene>
    <name evidence="11" type="ORF">M431DRAFT_91197</name>
</gene>
<feature type="site" description="Histone H3K4me3 binding" evidence="7">
    <location>
        <position position="98"/>
    </location>
</feature>
<organism evidence="11 12">
    <name type="scientific">Trichoderma harzianum CBS 226.95</name>
    <dbReference type="NCBI Taxonomy" id="983964"/>
    <lineage>
        <taxon>Eukaryota</taxon>
        <taxon>Fungi</taxon>
        <taxon>Dikarya</taxon>
        <taxon>Ascomycota</taxon>
        <taxon>Pezizomycotina</taxon>
        <taxon>Sordariomycetes</taxon>
        <taxon>Hypocreomycetidae</taxon>
        <taxon>Hypocreales</taxon>
        <taxon>Hypocreaceae</taxon>
        <taxon>Trichoderma</taxon>
    </lineage>
</organism>
<evidence type="ECO:0000256" key="3">
    <source>
        <dbReference type="ARBA" id="ARBA00022723"/>
    </source>
</evidence>
<feature type="site" description="Histone H3K4me3 binding" evidence="7">
    <location>
        <position position="102"/>
    </location>
</feature>
<feature type="binding site" evidence="8">
    <location>
        <position position="88"/>
    </location>
    <ligand>
        <name>Zn(2+)</name>
        <dbReference type="ChEBI" id="CHEBI:29105"/>
        <label>1</label>
    </ligand>
</feature>
<dbReference type="RefSeq" id="XP_024772046.1">
    <property type="nucleotide sequence ID" value="XM_024924233.1"/>
</dbReference>
<dbReference type="GO" id="GO:0000123">
    <property type="term" value="C:histone acetyltransferase complex"/>
    <property type="evidence" value="ECO:0007669"/>
    <property type="project" value="TreeGrafter"/>
</dbReference>
<feature type="domain" description="PHD-type" evidence="10">
    <location>
        <begin position="85"/>
        <end position="137"/>
    </location>
</feature>
<dbReference type="CDD" id="cd15505">
    <property type="entry name" value="PHD_ING"/>
    <property type="match status" value="1"/>
</dbReference>
<feature type="binding site" evidence="8">
    <location>
        <position position="90"/>
    </location>
    <ligand>
        <name>Zn(2+)</name>
        <dbReference type="ChEBI" id="CHEBI:29105"/>
        <label>1</label>
    </ligand>
</feature>
<dbReference type="InterPro" id="IPR028651">
    <property type="entry name" value="ING_fam"/>
</dbReference>
<evidence type="ECO:0000256" key="4">
    <source>
        <dbReference type="ARBA" id="ARBA00022771"/>
    </source>
</evidence>
<comment type="similarity">
    <text evidence="2">Belongs to the ING family.</text>
</comment>
<evidence type="ECO:0000313" key="11">
    <source>
        <dbReference type="EMBL" id="PTB52369.1"/>
    </source>
</evidence>
<evidence type="ECO:0000256" key="6">
    <source>
        <dbReference type="ARBA" id="ARBA00023242"/>
    </source>
</evidence>
<protein>
    <recommendedName>
        <fullName evidence="10">PHD-type domain-containing protein</fullName>
    </recommendedName>
</protein>
<dbReference type="SMART" id="SM00249">
    <property type="entry name" value="PHD"/>
    <property type="match status" value="1"/>
</dbReference>
<dbReference type="SUPFAM" id="SSF57903">
    <property type="entry name" value="FYVE/PHD zinc finger"/>
    <property type="match status" value="1"/>
</dbReference>
<evidence type="ECO:0000256" key="5">
    <source>
        <dbReference type="ARBA" id="ARBA00022833"/>
    </source>
</evidence>
<keyword evidence="4 9" id="KW-0863">Zinc-finger</keyword>
<evidence type="ECO:0000313" key="12">
    <source>
        <dbReference type="Proteomes" id="UP000241690"/>
    </source>
</evidence>
<feature type="binding site" evidence="8">
    <location>
        <position position="131"/>
    </location>
    <ligand>
        <name>Zn(2+)</name>
        <dbReference type="ChEBI" id="CHEBI:29105"/>
        <label>2</label>
    </ligand>
</feature>
<keyword evidence="12" id="KW-1185">Reference proteome</keyword>
<dbReference type="GO" id="GO:0004402">
    <property type="term" value="F:histone acetyltransferase activity"/>
    <property type="evidence" value="ECO:0007669"/>
    <property type="project" value="TreeGrafter"/>
</dbReference>
<dbReference type="InterPro" id="IPR013083">
    <property type="entry name" value="Znf_RING/FYVE/PHD"/>
</dbReference>
<dbReference type="Pfam" id="PF25417">
    <property type="entry name" value="DUF7889"/>
    <property type="match status" value="1"/>
</dbReference>
<accession>A0A2T4A5M6</accession>
<dbReference type="Proteomes" id="UP000241690">
    <property type="component" value="Unassembled WGS sequence"/>
</dbReference>
<dbReference type="GO" id="GO:0005634">
    <property type="term" value="C:nucleus"/>
    <property type="evidence" value="ECO:0007669"/>
    <property type="project" value="UniProtKB-SubCell"/>
</dbReference>
<evidence type="ECO:0000256" key="9">
    <source>
        <dbReference type="PROSITE-ProRule" id="PRU00146"/>
    </source>
</evidence>
<sequence length="184" mass="20540">MLEGETTVEDYLRIHRRANGDFQEILRIIEEEGLQEKLEYWVEVTRRSIGTIADHNRAGKAASEPIAKVGATVGKKSSLNDPNEPKYCLCNKGSVGIMIRCDNVDSCKYKWFHLECVGLTVAPSSKDKWYCTDCRGDVNIGKKANIDPQALPPDSGNPEFVMDTEVYTFALYEMPGDIPSSTIC</sequence>
<evidence type="ECO:0000256" key="2">
    <source>
        <dbReference type="ARBA" id="ARBA00010210"/>
    </source>
</evidence>
<dbReference type="GO" id="GO:0006355">
    <property type="term" value="P:regulation of DNA-templated transcription"/>
    <property type="evidence" value="ECO:0007669"/>
    <property type="project" value="TreeGrafter"/>
</dbReference>
<feature type="site" description="Histone H3K4me3 binding" evidence="7">
    <location>
        <position position="87"/>
    </location>
</feature>
<keyword evidence="3 8" id="KW-0479">Metal-binding</keyword>
<dbReference type="GO" id="GO:0008270">
    <property type="term" value="F:zinc ion binding"/>
    <property type="evidence" value="ECO:0007669"/>
    <property type="project" value="UniProtKB-KW"/>
</dbReference>
<evidence type="ECO:0000256" key="1">
    <source>
        <dbReference type="ARBA" id="ARBA00004123"/>
    </source>
</evidence>
<name>A0A2T4A5M6_TRIHA</name>
<dbReference type="AlphaFoldDB" id="A0A2T4A5M6"/>
<evidence type="ECO:0000256" key="7">
    <source>
        <dbReference type="PIRSR" id="PIRSR628651-50"/>
    </source>
</evidence>
<dbReference type="GeneID" id="36632816"/>
<dbReference type="InterPro" id="IPR057211">
    <property type="entry name" value="DUF7889"/>
</dbReference>
<evidence type="ECO:0000256" key="8">
    <source>
        <dbReference type="PIRSR" id="PIRSR628651-51"/>
    </source>
</evidence>
<feature type="binding site" evidence="8">
    <location>
        <position position="134"/>
    </location>
    <ligand>
        <name>Zn(2+)</name>
        <dbReference type="ChEBI" id="CHEBI:29105"/>
        <label>2</label>
    </ligand>
</feature>
<dbReference type="EMBL" id="KZ679684">
    <property type="protein sequence ID" value="PTB52369.1"/>
    <property type="molecule type" value="Genomic_DNA"/>
</dbReference>
<dbReference type="STRING" id="983964.A0A2T4A5M6"/>
<dbReference type="PANTHER" id="PTHR10333">
    <property type="entry name" value="INHIBITOR OF GROWTH PROTEIN"/>
    <property type="match status" value="1"/>
</dbReference>
<keyword evidence="6" id="KW-0539">Nucleus</keyword>
<dbReference type="InterPro" id="IPR001965">
    <property type="entry name" value="Znf_PHD"/>
</dbReference>
<dbReference type="InterPro" id="IPR019787">
    <property type="entry name" value="Znf_PHD-finger"/>
</dbReference>
<proteinExistence type="inferred from homology"/>
<dbReference type="PROSITE" id="PS50016">
    <property type="entry name" value="ZF_PHD_2"/>
    <property type="match status" value="1"/>
</dbReference>
<reference evidence="11 12" key="1">
    <citation type="submission" date="2016-07" db="EMBL/GenBank/DDBJ databases">
        <title>Multiple horizontal gene transfer events from other fungi enriched the ability of initially mycotrophic Trichoderma (Ascomycota) to feed on dead plant biomass.</title>
        <authorList>
            <consortium name="DOE Joint Genome Institute"/>
            <person name="Aerts A."/>
            <person name="Atanasova L."/>
            <person name="Chenthamara K."/>
            <person name="Zhang J."/>
            <person name="Grujic M."/>
            <person name="Henrissat B."/>
            <person name="Kuo A."/>
            <person name="Salamov A."/>
            <person name="Lipzen A."/>
            <person name="Labutti K."/>
            <person name="Barry K."/>
            <person name="Miao Y."/>
            <person name="Rahimi M.J."/>
            <person name="Shen Q."/>
            <person name="Grigoriev I.V."/>
            <person name="Kubicek C.P."/>
            <person name="Druzhinina I.S."/>
        </authorList>
    </citation>
    <scope>NUCLEOTIDE SEQUENCE [LARGE SCALE GENOMIC DNA]</scope>
    <source>
        <strain evidence="11 12">CBS 226.95</strain>
    </source>
</reference>
<feature type="binding site" evidence="8">
    <location>
        <position position="101"/>
    </location>
    <ligand>
        <name>Zn(2+)</name>
        <dbReference type="ChEBI" id="CHEBI:29105"/>
        <label>2</label>
    </ligand>
</feature>
<feature type="site" description="Histone H3K4me3 binding" evidence="7">
    <location>
        <position position="111"/>
    </location>
</feature>
<dbReference type="InterPro" id="IPR011011">
    <property type="entry name" value="Znf_FYVE_PHD"/>
</dbReference>
<feature type="binding site" evidence="8">
    <location>
        <position position="113"/>
    </location>
    <ligand>
        <name>Zn(2+)</name>
        <dbReference type="ChEBI" id="CHEBI:29105"/>
        <label>1</label>
    </ligand>
</feature>
<feature type="binding site" evidence="8">
    <location>
        <position position="107"/>
    </location>
    <ligand>
        <name>Zn(2+)</name>
        <dbReference type="ChEBI" id="CHEBI:29105"/>
        <label>2</label>
    </ligand>
</feature>
<dbReference type="PANTHER" id="PTHR10333:SF94">
    <property type="entry name" value="FINGER DOMAIN PROTEIN, PUTATIVE (AFU_ORTHOLOGUE AFUA_3G11940)-RELATED"/>
    <property type="match status" value="1"/>
</dbReference>